<dbReference type="InterPro" id="IPR015424">
    <property type="entry name" value="PyrdxlP-dep_Trfase"/>
</dbReference>
<keyword evidence="4" id="KW-1185">Reference proteome</keyword>
<evidence type="ECO:0000313" key="3">
    <source>
        <dbReference type="EMBL" id="RJE23605.1"/>
    </source>
</evidence>
<dbReference type="InterPro" id="IPR015421">
    <property type="entry name" value="PyrdxlP-dep_Trfase_major"/>
</dbReference>
<sequence length="209" mass="23211">MASTISTRGEAFAEKKPVFFRVLDNLWNPESNPEGIVNIGLAENALLHRELVEFMNSEHRTVPHALTYGDSFSGSKTLRQALSRFLNRKFSPQKPLLPSNLLVTSGTSNAIECCAWSLFNAGDYVLVGRPYWTAFKHLFGTRARVNILEVSFGQVDPLSLQGIELYEEAYKTAVDEGKRVRAILLCSPNNPLGSSHSDARPDGQSLKQE</sequence>
<organism evidence="3 4">
    <name type="scientific">Aspergillus sclerotialis</name>
    <dbReference type="NCBI Taxonomy" id="2070753"/>
    <lineage>
        <taxon>Eukaryota</taxon>
        <taxon>Fungi</taxon>
        <taxon>Dikarya</taxon>
        <taxon>Ascomycota</taxon>
        <taxon>Pezizomycotina</taxon>
        <taxon>Eurotiomycetes</taxon>
        <taxon>Eurotiomycetidae</taxon>
        <taxon>Eurotiales</taxon>
        <taxon>Aspergillaceae</taxon>
        <taxon>Aspergillus</taxon>
        <taxon>Aspergillus subgen. Polypaecilum</taxon>
    </lineage>
</organism>
<dbReference type="Proteomes" id="UP000266188">
    <property type="component" value="Unassembled WGS sequence"/>
</dbReference>
<dbReference type="InterPro" id="IPR004839">
    <property type="entry name" value="Aminotransferase_I/II_large"/>
</dbReference>
<dbReference type="GO" id="GO:0030170">
    <property type="term" value="F:pyridoxal phosphate binding"/>
    <property type="evidence" value="ECO:0007669"/>
    <property type="project" value="InterPro"/>
</dbReference>
<evidence type="ECO:0000259" key="2">
    <source>
        <dbReference type="Pfam" id="PF00155"/>
    </source>
</evidence>
<evidence type="ECO:0000313" key="4">
    <source>
        <dbReference type="Proteomes" id="UP000266188"/>
    </source>
</evidence>
<accession>A0A3A3A0D5</accession>
<comment type="caution">
    <text evidence="3">The sequence shown here is derived from an EMBL/GenBank/DDBJ whole genome shotgun (WGS) entry which is preliminary data.</text>
</comment>
<dbReference type="PANTHER" id="PTHR43795">
    <property type="entry name" value="BIFUNCTIONAL ASPARTATE AMINOTRANSFERASE AND GLUTAMATE/ASPARTATE-PREPHENATE AMINOTRANSFERASE-RELATED"/>
    <property type="match status" value="1"/>
</dbReference>
<gene>
    <name evidence="3" type="ORF">PHISCL_04061</name>
</gene>
<dbReference type="AlphaFoldDB" id="A0A3A3A0D5"/>
<dbReference type="SUPFAM" id="SSF53383">
    <property type="entry name" value="PLP-dependent transferases"/>
    <property type="match status" value="1"/>
</dbReference>
<evidence type="ECO:0000256" key="1">
    <source>
        <dbReference type="ARBA" id="ARBA00022898"/>
    </source>
</evidence>
<proteinExistence type="predicted"/>
<dbReference type="InterPro" id="IPR050478">
    <property type="entry name" value="Ethylene_sulfur-biosynth"/>
</dbReference>
<dbReference type="GO" id="GO:0006520">
    <property type="term" value="P:amino acid metabolic process"/>
    <property type="evidence" value="ECO:0007669"/>
    <property type="project" value="TreeGrafter"/>
</dbReference>
<reference evidence="4" key="1">
    <citation type="submission" date="2017-02" db="EMBL/GenBank/DDBJ databases">
        <authorList>
            <person name="Tafer H."/>
            <person name="Lopandic K."/>
        </authorList>
    </citation>
    <scope>NUCLEOTIDE SEQUENCE [LARGE SCALE GENOMIC DNA]</scope>
    <source>
        <strain evidence="4">CBS 366.77</strain>
    </source>
</reference>
<dbReference type="STRING" id="2070753.A0A3A3A0D5"/>
<dbReference type="PANTHER" id="PTHR43795:SF39">
    <property type="entry name" value="AMINOTRANSFERASE CLASS I_CLASSII DOMAIN-CONTAINING PROTEIN"/>
    <property type="match status" value="1"/>
</dbReference>
<dbReference type="Gene3D" id="3.40.640.10">
    <property type="entry name" value="Type I PLP-dependent aspartate aminotransferase-like (Major domain)"/>
    <property type="match status" value="1"/>
</dbReference>
<keyword evidence="1" id="KW-0663">Pyridoxal phosphate</keyword>
<protein>
    <recommendedName>
        <fullName evidence="2">Aminotransferase class I/classII large domain-containing protein</fullName>
    </recommendedName>
</protein>
<dbReference type="Pfam" id="PF00155">
    <property type="entry name" value="Aminotran_1_2"/>
    <property type="match status" value="1"/>
</dbReference>
<name>A0A3A3A0D5_9EURO</name>
<dbReference type="EMBL" id="MVGC01000113">
    <property type="protein sequence ID" value="RJE23605.1"/>
    <property type="molecule type" value="Genomic_DNA"/>
</dbReference>
<dbReference type="GO" id="GO:0008483">
    <property type="term" value="F:transaminase activity"/>
    <property type="evidence" value="ECO:0007669"/>
    <property type="project" value="TreeGrafter"/>
</dbReference>
<dbReference type="OrthoDB" id="7042322at2759"/>
<feature type="domain" description="Aminotransferase class I/classII large" evidence="2">
    <location>
        <begin position="39"/>
        <end position="194"/>
    </location>
</feature>